<feature type="domain" description="LamG-like jellyroll fold" evidence="4">
    <location>
        <begin position="323"/>
        <end position="461"/>
    </location>
</feature>
<accession>A0A382BAN5</accession>
<proteinExistence type="predicted"/>
<feature type="non-terminal residue" evidence="5">
    <location>
        <position position="535"/>
    </location>
</feature>
<reference evidence="5" key="1">
    <citation type="submission" date="2018-05" db="EMBL/GenBank/DDBJ databases">
        <authorList>
            <person name="Lanie J.A."/>
            <person name="Ng W.-L."/>
            <person name="Kazmierczak K.M."/>
            <person name="Andrzejewski T.M."/>
            <person name="Davidsen T.M."/>
            <person name="Wayne K.J."/>
            <person name="Tettelin H."/>
            <person name="Glass J.I."/>
            <person name="Rusch D."/>
            <person name="Podicherti R."/>
            <person name="Tsui H.-C.T."/>
            <person name="Winkler M.E."/>
        </authorList>
    </citation>
    <scope>NUCLEOTIDE SEQUENCE</scope>
</reference>
<organism evidence="5">
    <name type="scientific">marine metagenome</name>
    <dbReference type="NCBI Taxonomy" id="408172"/>
    <lineage>
        <taxon>unclassified sequences</taxon>
        <taxon>metagenomes</taxon>
        <taxon>ecological metagenomes</taxon>
    </lineage>
</organism>
<dbReference type="InterPro" id="IPR013320">
    <property type="entry name" value="ConA-like_dom_sf"/>
</dbReference>
<feature type="region of interest" description="Disordered" evidence="3">
    <location>
        <begin position="1"/>
        <end position="22"/>
    </location>
</feature>
<keyword evidence="2" id="KW-1015">Disulfide bond</keyword>
<evidence type="ECO:0000313" key="5">
    <source>
        <dbReference type="EMBL" id="SVB10277.1"/>
    </source>
</evidence>
<dbReference type="EMBL" id="UINC01028744">
    <property type="protein sequence ID" value="SVB10277.1"/>
    <property type="molecule type" value="Genomic_DNA"/>
</dbReference>
<evidence type="ECO:0000256" key="3">
    <source>
        <dbReference type="SAM" id="MobiDB-lite"/>
    </source>
</evidence>
<gene>
    <name evidence="5" type="ORF">METZ01_LOCUS163131</name>
</gene>
<dbReference type="AlphaFoldDB" id="A0A382BAN5"/>
<name>A0A382BAN5_9ZZZZ</name>
<dbReference type="Gene3D" id="2.60.120.200">
    <property type="match status" value="1"/>
</dbReference>
<dbReference type="SUPFAM" id="SSF49899">
    <property type="entry name" value="Concanavalin A-like lectins/glucanases"/>
    <property type="match status" value="1"/>
</dbReference>
<protein>
    <recommendedName>
        <fullName evidence="4">LamG-like jellyroll fold domain-containing protein</fullName>
    </recommendedName>
</protein>
<evidence type="ECO:0000256" key="1">
    <source>
        <dbReference type="ARBA" id="ARBA00022729"/>
    </source>
</evidence>
<dbReference type="SMART" id="SM00560">
    <property type="entry name" value="LamGL"/>
    <property type="match status" value="1"/>
</dbReference>
<dbReference type="InterPro" id="IPR006558">
    <property type="entry name" value="LamG-like"/>
</dbReference>
<keyword evidence="1" id="KW-0732">Signal</keyword>
<evidence type="ECO:0000259" key="4">
    <source>
        <dbReference type="SMART" id="SM00560"/>
    </source>
</evidence>
<sequence length="535" mass="58386">MESNWDVGSLGYDPPGDDPQHVVGDPPPGAFFYWSPTLNDYEGAMTTPVINVGDEPQVLVEFFFELDFYSAGSATNGLRIEYLSGGDWVTVLSYEISPSAGDVDLSGRYESFTADVNGDFRIRWVAYGTNSTYINSWDVDNIRVSTLPKLTYVNIESSNEDPSTAYEGTYIWLNFTTDTEFLFDPYVQINGNPCNIDNLGYSNWVAYYTVQESDPDGPLQFTIDFTDINGIEGKTVKETTDESTVIVDNSVPPSFTVGAVTAAGGTVASEIWNSTNTEIQLEVNIPEDSAVTSFSYTIGNSLLFNGMNDEVIISGITDYQATDALTIEAWIKPNSWSDFDGILNYAKDQGASEAGFGFVYFATGWRFFLKTTSNSIDYISMAEVSTPSGQWTHLAATYDGEKVRIYRNGSVIDSTDAMGDIKWSGAPSDFKLGSFTKDGSTGYFDGQIDDVRIWNIVRTGVQIKASREITIDKNESGLVGYWQMDAGSGGTATDSTSAANHGIINGATWVVEDSPLSFQAPVYDTGVIVGSAFQL</sequence>
<dbReference type="Pfam" id="PF13385">
    <property type="entry name" value="Laminin_G_3"/>
    <property type="match status" value="1"/>
</dbReference>
<evidence type="ECO:0000256" key="2">
    <source>
        <dbReference type="ARBA" id="ARBA00023157"/>
    </source>
</evidence>